<protein>
    <submittedName>
        <fullName evidence="1">Uncharacterized protein</fullName>
    </submittedName>
</protein>
<comment type="caution">
    <text evidence="1">The sequence shown here is derived from an EMBL/GenBank/DDBJ whole genome shotgun (WGS) entry which is preliminary data.</text>
</comment>
<dbReference type="EMBL" id="JABMIG020000041">
    <property type="protein sequence ID" value="KAL3799112.1"/>
    <property type="molecule type" value="Genomic_DNA"/>
</dbReference>
<accession>A0ABD3QGA6</accession>
<dbReference type="AlphaFoldDB" id="A0ABD3QGA6"/>
<keyword evidence="2" id="KW-1185">Reference proteome</keyword>
<proteinExistence type="predicted"/>
<sequence length="300" mass="33788">MAQPHCQRIVHDIYLCLGAKDFQRAYHMTYQSFCKLHQKVRHVGGRRDNQPEPPPITNGKIGSAVWLGCALRYFSGGSPCDIMVKYSLPHKEVMNSVWYIIEVINKNREWYTTYPTGHDEQLKIAADFKAKSSVGFGVCAGAVDGILSWIHPPTLEEAKKCFLWKKHKYRLNCQAGCDIRGRFLDLSITYGGVHCTIQLMEKGIPLKDLSLFVDLIDEVLSEDSNNIECYGAGFVEMVVNQEVVDVLDAYVETPDALLGGGELSMIFLAPPAKTGHLIINLCRHVLDYACLWRVHIWSAL</sequence>
<dbReference type="Proteomes" id="UP001516023">
    <property type="component" value="Unassembled WGS sequence"/>
</dbReference>
<reference evidence="1 2" key="1">
    <citation type="journal article" date="2020" name="G3 (Bethesda)">
        <title>Improved Reference Genome for Cyclotella cryptica CCMP332, a Model for Cell Wall Morphogenesis, Salinity Adaptation, and Lipid Production in Diatoms (Bacillariophyta).</title>
        <authorList>
            <person name="Roberts W.R."/>
            <person name="Downey K.M."/>
            <person name="Ruck E.C."/>
            <person name="Traller J.C."/>
            <person name="Alverson A.J."/>
        </authorList>
    </citation>
    <scope>NUCLEOTIDE SEQUENCE [LARGE SCALE GENOMIC DNA]</scope>
    <source>
        <strain evidence="1 2">CCMP332</strain>
    </source>
</reference>
<evidence type="ECO:0000313" key="1">
    <source>
        <dbReference type="EMBL" id="KAL3799112.1"/>
    </source>
</evidence>
<organism evidence="1 2">
    <name type="scientific">Cyclotella cryptica</name>
    <dbReference type="NCBI Taxonomy" id="29204"/>
    <lineage>
        <taxon>Eukaryota</taxon>
        <taxon>Sar</taxon>
        <taxon>Stramenopiles</taxon>
        <taxon>Ochrophyta</taxon>
        <taxon>Bacillariophyta</taxon>
        <taxon>Coscinodiscophyceae</taxon>
        <taxon>Thalassiosirophycidae</taxon>
        <taxon>Stephanodiscales</taxon>
        <taxon>Stephanodiscaceae</taxon>
        <taxon>Cyclotella</taxon>
    </lineage>
</organism>
<name>A0ABD3QGA6_9STRA</name>
<gene>
    <name evidence="1" type="ORF">HJC23_002240</name>
</gene>
<evidence type="ECO:0000313" key="2">
    <source>
        <dbReference type="Proteomes" id="UP001516023"/>
    </source>
</evidence>